<accession>A0A090Y2Q6</accession>
<dbReference type="RefSeq" id="WP_036624732.1">
    <property type="nucleotide sequence ID" value="NZ_JAKOBR010000117.1"/>
</dbReference>
<name>A0A090Y2Q6_PAEMA</name>
<dbReference type="STRING" id="44252.DJ90_2987"/>
<reference evidence="1 2" key="1">
    <citation type="submission" date="2014-04" db="EMBL/GenBank/DDBJ databases">
        <authorList>
            <person name="Bishop-Lilly K.A."/>
            <person name="Broomall S.M."/>
            <person name="Chain P.S."/>
            <person name="Chertkov O."/>
            <person name="Coyne S.R."/>
            <person name="Daligault H.E."/>
            <person name="Davenport K.W."/>
            <person name="Erkkila T."/>
            <person name="Frey K.G."/>
            <person name="Gibbons H.S."/>
            <person name="Gu W."/>
            <person name="Jaissle J."/>
            <person name="Johnson S.L."/>
            <person name="Koroleva G.I."/>
            <person name="Ladner J.T."/>
            <person name="Lo C.-C."/>
            <person name="Minogue T.D."/>
            <person name="Munk C."/>
            <person name="Palacios G.F."/>
            <person name="Redden C.L."/>
            <person name="Rosenzweig C.N."/>
            <person name="Scholz M.B."/>
            <person name="Teshima H."/>
            <person name="Xu Y."/>
        </authorList>
    </citation>
    <scope>NUCLEOTIDE SEQUENCE [LARGE SCALE GENOMIC DNA]</scope>
    <source>
        <strain evidence="1 2">8244</strain>
    </source>
</reference>
<protein>
    <submittedName>
        <fullName evidence="1">Uncharacterized protein</fullName>
    </submittedName>
</protein>
<evidence type="ECO:0000313" key="2">
    <source>
        <dbReference type="Proteomes" id="UP000029278"/>
    </source>
</evidence>
<dbReference type="GeneID" id="77008666"/>
<dbReference type="AlphaFoldDB" id="A0A090Y2Q6"/>
<dbReference type="PATRIC" id="fig|44252.3.peg.6273"/>
<evidence type="ECO:0000313" key="1">
    <source>
        <dbReference type="EMBL" id="KFM93023.1"/>
    </source>
</evidence>
<dbReference type="HOGENOM" id="CLU_2602691_0_0_9"/>
<sequence>MKVTITKIEMPTASNWGIVQINNLENTFFRFDVRNGKPVLDVSLFVCNVQDPNERQEKLGSELHQSIQEALDDHFKDMT</sequence>
<comment type="caution">
    <text evidence="1">The sequence shown here is derived from an EMBL/GenBank/DDBJ whole genome shotgun (WGS) entry which is preliminary data.</text>
</comment>
<dbReference type="EMBL" id="JMQA01000053">
    <property type="protein sequence ID" value="KFM93023.1"/>
    <property type="molecule type" value="Genomic_DNA"/>
</dbReference>
<gene>
    <name evidence="1" type="ORF">DJ90_2987</name>
</gene>
<dbReference type="Proteomes" id="UP000029278">
    <property type="component" value="Unassembled WGS sequence"/>
</dbReference>
<keyword evidence="2" id="KW-1185">Reference proteome</keyword>
<dbReference type="OrthoDB" id="2680705at2"/>
<organism evidence="1 2">
    <name type="scientific">Paenibacillus macerans</name>
    <name type="common">Bacillus macerans</name>
    <dbReference type="NCBI Taxonomy" id="44252"/>
    <lineage>
        <taxon>Bacteria</taxon>
        <taxon>Bacillati</taxon>
        <taxon>Bacillota</taxon>
        <taxon>Bacilli</taxon>
        <taxon>Bacillales</taxon>
        <taxon>Paenibacillaceae</taxon>
        <taxon>Paenibacillus</taxon>
    </lineage>
</organism>
<proteinExistence type="predicted"/>